<evidence type="ECO:0000313" key="1">
    <source>
        <dbReference type="EMBL" id="WAE51194.1"/>
    </source>
</evidence>
<organism evidence="1 2">
    <name type="scientific">Stutzerimonas frequens</name>
    <dbReference type="NCBI Taxonomy" id="2968969"/>
    <lineage>
        <taxon>Bacteria</taxon>
        <taxon>Pseudomonadati</taxon>
        <taxon>Pseudomonadota</taxon>
        <taxon>Gammaproteobacteria</taxon>
        <taxon>Pseudomonadales</taxon>
        <taxon>Pseudomonadaceae</taxon>
        <taxon>Stutzerimonas</taxon>
    </lineage>
</organism>
<reference evidence="1" key="1">
    <citation type="submission" date="2022-11" db="EMBL/GenBank/DDBJ databases">
        <title>Genomic of Pseudomonas TF18.</title>
        <authorList>
            <person name="Liu T."/>
        </authorList>
    </citation>
    <scope>NUCLEOTIDE SEQUENCE</scope>
    <source>
        <strain evidence="1">TF18</strain>
    </source>
</reference>
<sequence length="112" mass="13041">MDEQIERPLTFIRDRAQDHAEAKANRVYLEQFRKSKKAILMQEAEREGVKTIAEREAFAYAHPDYLGLLDGLKVAVEREEYLKTQIGVAQLRIELYRTEQANQRAERKGYGA</sequence>
<dbReference type="RefSeq" id="WP_049325983.1">
    <property type="nucleotide sequence ID" value="NZ_CP113257.1"/>
</dbReference>
<name>A0AA47HWX7_9GAMM</name>
<dbReference type="Proteomes" id="UP001164632">
    <property type="component" value="Chromosome"/>
</dbReference>
<protein>
    <submittedName>
        <fullName evidence="1">Uncharacterized protein</fullName>
    </submittedName>
</protein>
<proteinExistence type="predicted"/>
<accession>A0AA47HWX7</accession>
<gene>
    <name evidence="1" type="ORF">OSV15_16115</name>
</gene>
<evidence type="ECO:0000313" key="2">
    <source>
        <dbReference type="Proteomes" id="UP001164632"/>
    </source>
</evidence>
<dbReference type="AlphaFoldDB" id="A0AA47HWX7"/>
<dbReference type="EMBL" id="CP113257">
    <property type="protein sequence ID" value="WAE51194.1"/>
    <property type="molecule type" value="Genomic_DNA"/>
</dbReference>